<evidence type="ECO:0000313" key="3">
    <source>
        <dbReference type="EMBL" id="CAE0440655.1"/>
    </source>
</evidence>
<dbReference type="InterPro" id="IPR001279">
    <property type="entry name" value="Metallo-B-lactamas"/>
</dbReference>
<dbReference type="CDD" id="cd07719">
    <property type="entry name" value="arylsulfatase_AtsA-like_MBL-fold"/>
    <property type="match status" value="1"/>
</dbReference>
<dbReference type="Pfam" id="PF12706">
    <property type="entry name" value="Lactamase_B_2"/>
    <property type="match status" value="1"/>
</dbReference>
<dbReference type="AlphaFoldDB" id="A0A7S3PIR3"/>
<proteinExistence type="predicted"/>
<dbReference type="SMART" id="SM00849">
    <property type="entry name" value="Lactamase_B"/>
    <property type="match status" value="1"/>
</dbReference>
<dbReference type="Gene3D" id="3.60.15.10">
    <property type="entry name" value="Ribonuclease Z/Hydroxyacylglutathione hydrolase-like"/>
    <property type="match status" value="1"/>
</dbReference>
<dbReference type="InterPro" id="IPR044094">
    <property type="entry name" value="AtsA-like_MBL-fold"/>
</dbReference>
<name>A0A7S3PIR3_9STRA</name>
<dbReference type="PANTHER" id="PTHR46018:SF2">
    <property type="entry name" value="ZINC PHOSPHODIESTERASE ELAC PROTEIN 1"/>
    <property type="match status" value="1"/>
</dbReference>
<keyword evidence="1" id="KW-0378">Hydrolase</keyword>
<dbReference type="GO" id="GO:0042781">
    <property type="term" value="F:3'-tRNA processing endoribonuclease activity"/>
    <property type="evidence" value="ECO:0007669"/>
    <property type="project" value="TreeGrafter"/>
</dbReference>
<dbReference type="InterPro" id="IPR036866">
    <property type="entry name" value="RibonucZ/Hydroxyglut_hydro"/>
</dbReference>
<feature type="domain" description="Metallo-beta-lactamase" evidence="2">
    <location>
        <begin position="46"/>
        <end position="271"/>
    </location>
</feature>
<gene>
    <name evidence="3" type="ORF">ASTO00021_LOCUS10790</name>
</gene>
<organism evidence="3">
    <name type="scientific">Aplanochytrium stocchinoi</name>
    <dbReference type="NCBI Taxonomy" id="215587"/>
    <lineage>
        <taxon>Eukaryota</taxon>
        <taxon>Sar</taxon>
        <taxon>Stramenopiles</taxon>
        <taxon>Bigyra</taxon>
        <taxon>Labyrinthulomycetes</taxon>
        <taxon>Thraustochytrida</taxon>
        <taxon>Thraustochytriidae</taxon>
        <taxon>Aplanochytrium</taxon>
    </lineage>
</organism>
<protein>
    <recommendedName>
        <fullName evidence="2">Metallo-beta-lactamase domain-containing protein</fullName>
    </recommendedName>
</protein>
<evidence type="ECO:0000259" key="2">
    <source>
        <dbReference type="SMART" id="SM00849"/>
    </source>
</evidence>
<accession>A0A7S3PIR3</accession>
<reference evidence="3" key="1">
    <citation type="submission" date="2021-01" db="EMBL/GenBank/DDBJ databases">
        <authorList>
            <person name="Corre E."/>
            <person name="Pelletier E."/>
            <person name="Niang G."/>
            <person name="Scheremetjew M."/>
            <person name="Finn R."/>
            <person name="Kale V."/>
            <person name="Holt S."/>
            <person name="Cochrane G."/>
            <person name="Meng A."/>
            <person name="Brown T."/>
            <person name="Cohen L."/>
        </authorList>
    </citation>
    <scope>NUCLEOTIDE SEQUENCE</scope>
    <source>
        <strain evidence="3">GSBS06</strain>
    </source>
</reference>
<dbReference type="PANTHER" id="PTHR46018">
    <property type="entry name" value="ZINC PHOSPHODIESTERASE ELAC PROTEIN 1"/>
    <property type="match status" value="1"/>
</dbReference>
<dbReference type="SUPFAM" id="SSF56281">
    <property type="entry name" value="Metallo-hydrolase/oxidoreductase"/>
    <property type="match status" value="1"/>
</dbReference>
<dbReference type="EMBL" id="HBIN01014269">
    <property type="protein sequence ID" value="CAE0440655.1"/>
    <property type="molecule type" value="Transcribed_RNA"/>
</dbReference>
<evidence type="ECO:0000256" key="1">
    <source>
        <dbReference type="ARBA" id="ARBA00022801"/>
    </source>
</evidence>
<sequence length="361" mass="40506">MVRSFLNSYSNRFVPERTMFSVCRWDDSIRLLACGTGTPIPDKTRASQCMLVAAGGEFLLFDTGDGSAENLMGYGIPFQNLSGIFFTHYHSDHIADFGEVVLGRWLRGGSTPLDVYGPPGIERISEAYQQAYYLDSTYRIAHHGAENLPPEGRKTVPHKIELCGTEYEEREAASQHCTLESRGKVVLDRNGVQVTAFLVHHEPARPAYGYRVDYKGRSVTISGDTVPCEELIHYAKDTDLLVHDAINHEVVQYLSDLYKARGDRFGDRLGHMFGDILDYHSNPNQAINNAADANVTLLVLTHMVPPRRNAVIRRFSRIGWGTKGARNAHWKGEFVEADDGMLWTLKPLPSKEIDQSYVVNN</sequence>